<keyword evidence="5" id="KW-1185">Reference proteome</keyword>
<dbReference type="Gene3D" id="1.10.10.10">
    <property type="entry name" value="Winged helix-like DNA-binding domain superfamily/Winged helix DNA-binding domain"/>
    <property type="match status" value="1"/>
</dbReference>
<comment type="similarity">
    <text evidence="1">Belongs to the VPS25 family.</text>
</comment>
<dbReference type="Pfam" id="PF05871">
    <property type="entry name" value="ESCRT-II"/>
    <property type="match status" value="1"/>
</dbReference>
<evidence type="ECO:0000313" key="5">
    <source>
        <dbReference type="Proteomes" id="UP001479436"/>
    </source>
</evidence>
<protein>
    <submittedName>
        <fullName evidence="4">Uncharacterized protein</fullName>
    </submittedName>
</protein>
<sequence>MKSSSQTFKFPSIHNFPPFYTQQPTQSTWQHQIQLWSNLILSYYRHHKLCVLELTNELDKELFNNSKINRKLDLVTLQTIIDELVKQGMAEWLPPTTQKSRALIFWRKPEDWASMIYNWVKESGQTNTVLTVFEILHGENTEDLEFHELDDILFQKALKILIDQGKAQTLTGTSSDDMGVKFY</sequence>
<keyword evidence="2" id="KW-0813">Transport</keyword>
<dbReference type="InterPro" id="IPR014041">
    <property type="entry name" value="ESCRT-II_cplx_Vps25-sub_N"/>
</dbReference>
<dbReference type="InterPro" id="IPR036388">
    <property type="entry name" value="WH-like_DNA-bd_sf"/>
</dbReference>
<keyword evidence="3" id="KW-0653">Protein transport</keyword>
<dbReference type="Proteomes" id="UP001479436">
    <property type="component" value="Unassembled WGS sequence"/>
</dbReference>
<reference evidence="4 5" key="1">
    <citation type="submission" date="2023-04" db="EMBL/GenBank/DDBJ databases">
        <title>Genome of Basidiobolus ranarum AG-B5.</title>
        <authorList>
            <person name="Stajich J.E."/>
            <person name="Carter-House D."/>
            <person name="Gryganskyi A."/>
        </authorList>
    </citation>
    <scope>NUCLEOTIDE SEQUENCE [LARGE SCALE GENOMIC DNA]</scope>
    <source>
        <strain evidence="4 5">AG-B5</strain>
    </source>
</reference>
<dbReference type="Gene3D" id="1.10.10.570">
    <property type="entry name" value="Winged helix' DNA-binding domain. Chain C. Domain 1"/>
    <property type="match status" value="1"/>
</dbReference>
<name>A0ABR2X2J9_9FUNG</name>
<dbReference type="SUPFAM" id="SSF46785">
    <property type="entry name" value="Winged helix' DNA-binding domain"/>
    <property type="match status" value="2"/>
</dbReference>
<evidence type="ECO:0000256" key="3">
    <source>
        <dbReference type="ARBA" id="ARBA00022927"/>
    </source>
</evidence>
<dbReference type="InterPro" id="IPR008570">
    <property type="entry name" value="ESCRT-II_cplx_Vps25-sub"/>
</dbReference>
<dbReference type="EMBL" id="JASJQH010000040">
    <property type="protein sequence ID" value="KAK9768013.1"/>
    <property type="molecule type" value="Genomic_DNA"/>
</dbReference>
<dbReference type="PANTHER" id="PTHR13149:SF0">
    <property type="entry name" value="VACUOLAR PROTEIN-SORTING-ASSOCIATED PROTEIN 25"/>
    <property type="match status" value="1"/>
</dbReference>
<proteinExistence type="inferred from homology"/>
<gene>
    <name evidence="4" type="ORF">K7432_001697</name>
</gene>
<evidence type="ECO:0000313" key="4">
    <source>
        <dbReference type="EMBL" id="KAK9768013.1"/>
    </source>
</evidence>
<evidence type="ECO:0000256" key="1">
    <source>
        <dbReference type="ARBA" id="ARBA00009674"/>
    </source>
</evidence>
<dbReference type="PANTHER" id="PTHR13149">
    <property type="entry name" value="VACUOLAR PROTEIN SORTING-ASSOCIATED PROTEIN VPS25"/>
    <property type="match status" value="1"/>
</dbReference>
<dbReference type="InterPro" id="IPR036390">
    <property type="entry name" value="WH_DNA-bd_sf"/>
</dbReference>
<accession>A0ABR2X2J9</accession>
<organism evidence="4 5">
    <name type="scientific">Basidiobolus ranarum</name>
    <dbReference type="NCBI Taxonomy" id="34480"/>
    <lineage>
        <taxon>Eukaryota</taxon>
        <taxon>Fungi</taxon>
        <taxon>Fungi incertae sedis</taxon>
        <taxon>Zoopagomycota</taxon>
        <taxon>Entomophthoromycotina</taxon>
        <taxon>Basidiobolomycetes</taxon>
        <taxon>Basidiobolales</taxon>
        <taxon>Basidiobolaceae</taxon>
        <taxon>Basidiobolus</taxon>
    </lineage>
</organism>
<comment type="caution">
    <text evidence="4">The sequence shown here is derived from an EMBL/GenBank/DDBJ whole genome shotgun (WGS) entry which is preliminary data.</text>
</comment>
<evidence type="ECO:0000256" key="2">
    <source>
        <dbReference type="ARBA" id="ARBA00022448"/>
    </source>
</evidence>